<evidence type="ECO:0000256" key="4">
    <source>
        <dbReference type="ARBA" id="ARBA00022692"/>
    </source>
</evidence>
<dbReference type="PANTHER" id="PTHR11040">
    <property type="entry name" value="ZINC/IRON TRANSPORTER"/>
    <property type="match status" value="1"/>
</dbReference>
<reference evidence="9 10" key="1">
    <citation type="journal article" date="2013" name="J. Microbiol.">
        <title>Lysinibacillus chungkukjangi sp. nov., isolated from Chungkukjang, Korean fermented soybean food.</title>
        <authorList>
            <person name="Kim S.J."/>
            <person name="Jang Y.H."/>
            <person name="Hamada M."/>
            <person name="Ahn J.H."/>
            <person name="Weon H.Y."/>
            <person name="Suzuki K."/>
            <person name="Whang K.S."/>
            <person name="Kwon S.W."/>
        </authorList>
    </citation>
    <scope>NUCLEOTIDE SEQUENCE [LARGE SCALE GENOMIC DNA]</scope>
    <source>
        <strain evidence="9 10">MCCC 1A12701</strain>
    </source>
</reference>
<keyword evidence="3" id="KW-1003">Cell membrane</keyword>
<keyword evidence="4 8" id="KW-0812">Transmembrane</keyword>
<evidence type="ECO:0000256" key="7">
    <source>
        <dbReference type="ARBA" id="ARBA00023136"/>
    </source>
</evidence>
<dbReference type="InterPro" id="IPR003689">
    <property type="entry name" value="ZIP"/>
</dbReference>
<evidence type="ECO:0000256" key="1">
    <source>
        <dbReference type="ARBA" id="ARBA00004651"/>
    </source>
</evidence>
<dbReference type="PANTHER" id="PTHR11040:SF211">
    <property type="entry name" value="ZINC TRANSPORTER ZIP11"/>
    <property type="match status" value="1"/>
</dbReference>
<dbReference type="GO" id="GO:0005886">
    <property type="term" value="C:plasma membrane"/>
    <property type="evidence" value="ECO:0007669"/>
    <property type="project" value="UniProtKB-SubCell"/>
</dbReference>
<protein>
    <recommendedName>
        <fullName evidence="11">Zinc permease</fullName>
    </recommendedName>
</protein>
<keyword evidence="7 8" id="KW-0472">Membrane</keyword>
<dbReference type="AlphaFoldDB" id="A0A3N9UPP0"/>
<feature type="transmembrane region" description="Helical" evidence="8">
    <location>
        <begin position="6"/>
        <end position="26"/>
    </location>
</feature>
<dbReference type="Proteomes" id="UP000274033">
    <property type="component" value="Unassembled WGS sequence"/>
</dbReference>
<evidence type="ECO:0000256" key="8">
    <source>
        <dbReference type="SAM" id="Phobius"/>
    </source>
</evidence>
<evidence type="ECO:0000256" key="5">
    <source>
        <dbReference type="ARBA" id="ARBA00022833"/>
    </source>
</evidence>
<feature type="transmembrane region" description="Helical" evidence="8">
    <location>
        <begin position="158"/>
        <end position="176"/>
    </location>
</feature>
<dbReference type="EMBL" id="RRCT01000014">
    <property type="protein sequence ID" value="RQW73886.1"/>
    <property type="molecule type" value="Genomic_DNA"/>
</dbReference>
<evidence type="ECO:0000256" key="3">
    <source>
        <dbReference type="ARBA" id="ARBA00022475"/>
    </source>
</evidence>
<feature type="transmembrane region" description="Helical" evidence="8">
    <location>
        <begin position="33"/>
        <end position="52"/>
    </location>
</feature>
<accession>A0A3N9UPP0</accession>
<evidence type="ECO:0000256" key="6">
    <source>
        <dbReference type="ARBA" id="ARBA00022989"/>
    </source>
</evidence>
<proteinExistence type="inferred from homology"/>
<gene>
    <name evidence="9" type="ORF">EBB45_14140</name>
</gene>
<feature type="transmembrane region" description="Helical" evidence="8">
    <location>
        <begin position="102"/>
        <end position="124"/>
    </location>
</feature>
<keyword evidence="10" id="KW-1185">Reference proteome</keyword>
<feature type="transmembrane region" description="Helical" evidence="8">
    <location>
        <begin position="182"/>
        <end position="205"/>
    </location>
</feature>
<evidence type="ECO:0000313" key="9">
    <source>
        <dbReference type="EMBL" id="RQW73886.1"/>
    </source>
</evidence>
<dbReference type="Pfam" id="PF02535">
    <property type="entry name" value="Zip"/>
    <property type="match status" value="1"/>
</dbReference>
<comment type="similarity">
    <text evidence="2">Belongs to the ZIP transporter (TC 2.A.5) family.</text>
</comment>
<keyword evidence="5" id="KW-0862">Zinc</keyword>
<dbReference type="OrthoDB" id="9787346at2"/>
<dbReference type="GO" id="GO:0005385">
    <property type="term" value="F:zinc ion transmembrane transporter activity"/>
    <property type="evidence" value="ECO:0007669"/>
    <property type="project" value="TreeGrafter"/>
</dbReference>
<evidence type="ECO:0000313" key="10">
    <source>
        <dbReference type="Proteomes" id="UP000274033"/>
    </source>
</evidence>
<keyword evidence="6 8" id="KW-1133">Transmembrane helix</keyword>
<name>A0A3N9UPP0_9BACI</name>
<evidence type="ECO:0000256" key="2">
    <source>
        <dbReference type="ARBA" id="ARBA00006939"/>
    </source>
</evidence>
<dbReference type="RefSeq" id="WP_124765829.1">
    <property type="nucleotide sequence ID" value="NZ_JAFBDY010000014.1"/>
</dbReference>
<feature type="transmembrane region" description="Helical" evidence="8">
    <location>
        <begin position="130"/>
        <end position="151"/>
    </location>
</feature>
<comment type="caution">
    <text evidence="9">The sequence shown here is derived from an EMBL/GenBank/DDBJ whole genome shotgun (WGS) entry which is preliminary data.</text>
</comment>
<feature type="transmembrane region" description="Helical" evidence="8">
    <location>
        <begin position="64"/>
        <end position="82"/>
    </location>
</feature>
<evidence type="ECO:0008006" key="11">
    <source>
        <dbReference type="Google" id="ProtNLM"/>
    </source>
</evidence>
<organism evidence="9 10">
    <name type="scientific">Lysinibacillus composti</name>
    <dbReference type="NCBI Taxonomy" id="720633"/>
    <lineage>
        <taxon>Bacteria</taxon>
        <taxon>Bacillati</taxon>
        <taxon>Bacillota</taxon>
        <taxon>Bacilli</taxon>
        <taxon>Bacillales</taxon>
        <taxon>Bacillaceae</taxon>
        <taxon>Lysinibacillus</taxon>
    </lineage>
</organism>
<sequence length="239" mass="26076">MFFTALIGMCLTTIGFCFGGCIAILLKGFQTKVSIIYAICTGVILGMIVLDIAPESIEMGNNKIFFWGLLMGGILFLLLHEASHQLTRFQVNKNTYLRTAKLLALSISVHNLPVGIAIGSSQMFEMNSSMIYLLILHNIPEGVALFTPLLLGKVKVRTWFMLIGIIITPVGIGILLGSSLGYFIPASLCALILSLAIGMMLTVTIKEMFIVAIKNSSASLCITYTIIGFILIWTYLILI</sequence>
<comment type="subcellular location">
    <subcellularLocation>
        <location evidence="1">Cell membrane</location>
        <topology evidence="1">Multi-pass membrane protein</topology>
    </subcellularLocation>
</comment>
<feature type="transmembrane region" description="Helical" evidence="8">
    <location>
        <begin position="217"/>
        <end position="238"/>
    </location>
</feature>